<evidence type="ECO:0000313" key="3">
    <source>
        <dbReference type="EMBL" id="SNR17403.1"/>
    </source>
</evidence>
<keyword evidence="4" id="KW-1185">Reference proteome</keyword>
<dbReference type="NCBIfam" id="NF047619">
    <property type="entry name" value="NADase_discoid"/>
    <property type="match status" value="1"/>
</dbReference>
<protein>
    <recommendedName>
        <fullName evidence="2">NAD glycohydrolase translocation F5/8 type C domain-containing protein</fullName>
    </recommendedName>
</protein>
<dbReference type="Pfam" id="PF25302">
    <property type="entry name" value="NADase_transloc"/>
    <property type="match status" value="1"/>
</dbReference>
<evidence type="ECO:0000259" key="2">
    <source>
        <dbReference type="Pfam" id="PF25302"/>
    </source>
</evidence>
<proteinExistence type="predicted"/>
<sequence>MKYIFLLLILFITLQTSCQQRDTVTVTTTKEFIHAIKSNRVIKVNSKRLNFKQTLQFNHITNLSVISKKEASTLFFDGNFNAVSIRNSKNILLSQINLEMKINTAYCRAHTIQLLESKNITFNNCSISGSGKDCSHLDADDLIKSERSDISFENVIFKDIPSKINDDCKTNIAFKTCTFYVSEKEKVVYPHLDFQNCTFFRSNQVPFLKKYNGFYPKKPVLVNAEIIAKNPPWLYPYDEGELGGLCNNTCKVSASSTLSAKTKNSYTTKNLIDFDTNTAWVEGKNDSGIKERITYKVTDILGDAESWRMSLDATIVNGYTKNLNTWKNNNRVKSFNMYRNGILIAQINLNDTPKAQKINFGEIGYQNFPNIGETFEFEITGIYPGNKFDDTAVSLFIFSCHP</sequence>
<feature type="chain" id="PRO_5012240909" description="NAD glycohydrolase translocation F5/8 type C domain-containing protein" evidence="1">
    <location>
        <begin position="19"/>
        <end position="402"/>
    </location>
</feature>
<feature type="signal peptide" evidence="1">
    <location>
        <begin position="1"/>
        <end position="18"/>
    </location>
</feature>
<organism evidence="3 4">
    <name type="scientific">Tenacibaculum jejuense</name>
    <dbReference type="NCBI Taxonomy" id="584609"/>
    <lineage>
        <taxon>Bacteria</taxon>
        <taxon>Pseudomonadati</taxon>
        <taxon>Bacteroidota</taxon>
        <taxon>Flavobacteriia</taxon>
        <taxon>Flavobacteriales</taxon>
        <taxon>Flavobacteriaceae</taxon>
        <taxon>Tenacibaculum</taxon>
    </lineage>
</organism>
<dbReference type="AlphaFoldDB" id="A0A238UDX2"/>
<keyword evidence="1" id="KW-0732">Signal</keyword>
<dbReference type="KEGG" id="tje:TJEJU_3767"/>
<accession>A0A238UDX2</accession>
<dbReference type="RefSeq" id="WP_095074549.1">
    <property type="nucleotide sequence ID" value="NZ_LT899436.1"/>
</dbReference>
<dbReference type="SUPFAM" id="SSF51126">
    <property type="entry name" value="Pectin lyase-like"/>
    <property type="match status" value="1"/>
</dbReference>
<dbReference type="OrthoDB" id="9784548at2"/>
<gene>
    <name evidence="3" type="ORF">TJEJU_3767</name>
</gene>
<feature type="domain" description="NAD glycohydrolase translocation F5/8 type C" evidence="2">
    <location>
        <begin position="249"/>
        <end position="397"/>
    </location>
</feature>
<dbReference type="InterPro" id="IPR057561">
    <property type="entry name" value="NADase_transloc"/>
</dbReference>
<reference evidence="3 4" key="1">
    <citation type="submission" date="2017-07" db="EMBL/GenBank/DDBJ databases">
        <authorList>
            <person name="Sun Z.S."/>
            <person name="Albrecht U."/>
            <person name="Echele G."/>
            <person name="Lee C.C."/>
        </authorList>
    </citation>
    <scope>NUCLEOTIDE SEQUENCE [LARGE SCALE GENOMIC DNA]</scope>
    <source>
        <strain evidence="4">type strain: KCTC 22618</strain>
    </source>
</reference>
<name>A0A238UDX2_9FLAO</name>
<dbReference type="Proteomes" id="UP000215214">
    <property type="component" value="Chromosome TJEJU"/>
</dbReference>
<dbReference type="InterPro" id="IPR011050">
    <property type="entry name" value="Pectin_lyase_fold/virulence"/>
</dbReference>
<evidence type="ECO:0000256" key="1">
    <source>
        <dbReference type="SAM" id="SignalP"/>
    </source>
</evidence>
<dbReference type="EMBL" id="LT899436">
    <property type="protein sequence ID" value="SNR17403.1"/>
    <property type="molecule type" value="Genomic_DNA"/>
</dbReference>
<evidence type="ECO:0000313" key="4">
    <source>
        <dbReference type="Proteomes" id="UP000215214"/>
    </source>
</evidence>